<accession>A0A1S4DAH0</accession>
<dbReference type="InterPro" id="IPR006527">
    <property type="entry name" value="F-box-assoc_dom_typ1"/>
</dbReference>
<dbReference type="STRING" id="4097.A0A1S4DAH0"/>
<dbReference type="OMA" id="CAFEYEI"/>
<dbReference type="Pfam" id="PF07734">
    <property type="entry name" value="FBA_1"/>
    <property type="match status" value="1"/>
</dbReference>
<evidence type="ECO:0000313" key="2">
    <source>
        <dbReference type="RefSeq" id="XP_016510368.1"/>
    </source>
</evidence>
<dbReference type="NCBIfam" id="TIGR01640">
    <property type="entry name" value="F_box_assoc_1"/>
    <property type="match status" value="1"/>
</dbReference>
<evidence type="ECO:0000259" key="1">
    <source>
        <dbReference type="SMART" id="SM00256"/>
    </source>
</evidence>
<dbReference type="InterPro" id="IPR001810">
    <property type="entry name" value="F-box_dom"/>
</dbReference>
<dbReference type="PaxDb" id="4097-A0A1S4DAH0"/>
<gene>
    <name evidence="2" type="primary">LOC107827697</name>
</gene>
<dbReference type="RefSeq" id="XP_016510368.1">
    <property type="nucleotide sequence ID" value="XM_016654882.1"/>
</dbReference>
<dbReference type="InterPro" id="IPR036047">
    <property type="entry name" value="F-box-like_dom_sf"/>
</dbReference>
<reference evidence="2" key="1">
    <citation type="submission" date="2025-08" db="UniProtKB">
        <authorList>
            <consortium name="RefSeq"/>
        </authorList>
    </citation>
    <scope>IDENTIFICATION</scope>
</reference>
<name>A0A1S4DAH0_TOBAC</name>
<dbReference type="KEGG" id="nta:107827697"/>
<dbReference type="Gene3D" id="1.20.1280.50">
    <property type="match status" value="1"/>
</dbReference>
<protein>
    <submittedName>
        <fullName evidence="2">F-box/kelch-repeat protein At3g23880-like</fullName>
    </submittedName>
</protein>
<dbReference type="CDD" id="cd22157">
    <property type="entry name" value="F-box_AtFBW1-like"/>
    <property type="match status" value="1"/>
</dbReference>
<dbReference type="SMART" id="SM00256">
    <property type="entry name" value="FBOX"/>
    <property type="match status" value="1"/>
</dbReference>
<dbReference type="SUPFAM" id="SSF81383">
    <property type="entry name" value="F-box domain"/>
    <property type="match status" value="1"/>
</dbReference>
<dbReference type="Pfam" id="PF00646">
    <property type="entry name" value="F-box"/>
    <property type="match status" value="1"/>
</dbReference>
<dbReference type="PANTHER" id="PTHR31672:SF13">
    <property type="entry name" value="F-BOX PROTEIN CPR30-LIKE"/>
    <property type="match status" value="1"/>
</dbReference>
<proteinExistence type="predicted"/>
<dbReference type="OrthoDB" id="1304908at2759"/>
<feature type="domain" description="F-box" evidence="1">
    <location>
        <begin position="11"/>
        <end position="51"/>
    </location>
</feature>
<organism evidence="2">
    <name type="scientific">Nicotiana tabacum</name>
    <name type="common">Common tobacco</name>
    <dbReference type="NCBI Taxonomy" id="4097"/>
    <lineage>
        <taxon>Eukaryota</taxon>
        <taxon>Viridiplantae</taxon>
        <taxon>Streptophyta</taxon>
        <taxon>Embryophyta</taxon>
        <taxon>Tracheophyta</taxon>
        <taxon>Spermatophyta</taxon>
        <taxon>Magnoliopsida</taxon>
        <taxon>eudicotyledons</taxon>
        <taxon>Gunneridae</taxon>
        <taxon>Pentapetalae</taxon>
        <taxon>asterids</taxon>
        <taxon>lamiids</taxon>
        <taxon>Solanales</taxon>
        <taxon>Solanaceae</taxon>
        <taxon>Nicotianoideae</taxon>
        <taxon>Nicotianeae</taxon>
        <taxon>Nicotiana</taxon>
    </lineage>
</organism>
<dbReference type="AlphaFoldDB" id="A0A1S4DAH0"/>
<dbReference type="InterPro" id="IPR050796">
    <property type="entry name" value="SCF_F-box_component"/>
</dbReference>
<sequence>MATSSNGGRPFCDDLAVDILLRLPVESLLRFKCICKHWYEIMKSHSFIREHMNWNSKSKSPQILIYDHSALDDSPPITFFSVSDASVLEYPPDYLRGFRGMTYLLGSVDGLFLLEQEIDGSILNISSSLWNPATREVRPLPAANFDLQPFFTQMDRQFGFGLDPMTNDYKVVWFRSFWDDIRNHTIPRQYAAVYSCSRDSWRILEPANLIHDFCAEAIGTAYLNGTYYWLLCGGSCTSKDCSVLSFDFDNEVFVEIGGPDVGHAFNHRYVRLVLLDDFIALMTVVEGFFYDVWVMIQPGVWNKQLTFQCTSYIKSWYSSALIFVNKRPHLFSYDVRTQTTRNLGFRHPGLRRAIWKTTDGCSVHFYKESLVIIKRENGEPNH</sequence>
<dbReference type="InterPro" id="IPR017451">
    <property type="entry name" value="F-box-assoc_interact_dom"/>
</dbReference>
<dbReference type="PANTHER" id="PTHR31672">
    <property type="entry name" value="BNACNNG10540D PROTEIN"/>
    <property type="match status" value="1"/>
</dbReference>